<dbReference type="UniPathway" id="UPA00098">
    <property type="reaction ID" value="UER00361"/>
</dbReference>
<comment type="catalytic activity">
    <reaction evidence="6">
        <text>L-proline + NAD(+) = (S)-1-pyrroline-5-carboxylate + NADH + 2 H(+)</text>
        <dbReference type="Rhea" id="RHEA:14105"/>
        <dbReference type="ChEBI" id="CHEBI:15378"/>
        <dbReference type="ChEBI" id="CHEBI:17388"/>
        <dbReference type="ChEBI" id="CHEBI:57540"/>
        <dbReference type="ChEBI" id="CHEBI:57945"/>
        <dbReference type="ChEBI" id="CHEBI:60039"/>
        <dbReference type="EC" id="1.5.1.2"/>
    </reaction>
</comment>
<dbReference type="GO" id="GO:0055129">
    <property type="term" value="P:L-proline biosynthetic process"/>
    <property type="evidence" value="ECO:0007669"/>
    <property type="project" value="UniProtKB-UniRule"/>
</dbReference>
<dbReference type="eggNOG" id="COG0345">
    <property type="taxonomic scope" value="Bacteria"/>
</dbReference>
<dbReference type="SUPFAM" id="SSF48179">
    <property type="entry name" value="6-phosphogluconate dehydrogenase C-terminal domain-like"/>
    <property type="match status" value="1"/>
</dbReference>
<dbReference type="InterPro" id="IPR000304">
    <property type="entry name" value="Pyrroline-COOH_reductase"/>
</dbReference>
<keyword evidence="6" id="KW-0963">Cytoplasm</keyword>
<comment type="catalytic activity">
    <reaction evidence="6">
        <text>L-proline + NADP(+) = (S)-1-pyrroline-5-carboxylate + NADPH + 2 H(+)</text>
        <dbReference type="Rhea" id="RHEA:14109"/>
        <dbReference type="ChEBI" id="CHEBI:15378"/>
        <dbReference type="ChEBI" id="CHEBI:17388"/>
        <dbReference type="ChEBI" id="CHEBI:57783"/>
        <dbReference type="ChEBI" id="CHEBI:58349"/>
        <dbReference type="ChEBI" id="CHEBI:60039"/>
        <dbReference type="EC" id="1.5.1.2"/>
    </reaction>
</comment>
<dbReference type="InterPro" id="IPR029036">
    <property type="entry name" value="P5CR_dimer"/>
</dbReference>
<evidence type="ECO:0000313" key="11">
    <source>
        <dbReference type="EMBL" id="CDF57978.1"/>
    </source>
</evidence>
<feature type="domain" description="Pyrroline-5-carboxylate reductase dimerisation" evidence="10">
    <location>
        <begin position="157"/>
        <end position="258"/>
    </location>
</feature>
<evidence type="ECO:0000256" key="6">
    <source>
        <dbReference type="HAMAP-Rule" id="MF_01925"/>
    </source>
</evidence>
<reference evidence="11" key="1">
    <citation type="submission" date="2013-03" db="EMBL/GenBank/DDBJ databases">
        <title>Draft genome sequence of the hydrogen-ethanol-producing anaerobic alkalithermophilic Caloramator celere.</title>
        <authorList>
            <person name="Ciranna A."/>
            <person name="Larjo A."/>
            <person name="Kivisto A."/>
            <person name="Santala V."/>
            <person name="Roos C."/>
            <person name="Karp M."/>
        </authorList>
    </citation>
    <scope>NUCLEOTIDE SEQUENCE [LARGE SCALE GENOMIC DNA]</scope>
    <source>
        <strain evidence="11">DSM 8682</strain>
    </source>
</reference>
<dbReference type="GO" id="GO:0005737">
    <property type="term" value="C:cytoplasm"/>
    <property type="evidence" value="ECO:0007669"/>
    <property type="project" value="UniProtKB-SubCell"/>
</dbReference>
<evidence type="ECO:0000256" key="1">
    <source>
        <dbReference type="ARBA" id="ARBA00005525"/>
    </source>
</evidence>
<protein>
    <recommendedName>
        <fullName evidence="6 7">Pyrroline-5-carboxylate reductase</fullName>
        <shortName evidence="6">P5C reductase</shortName>
        <shortName evidence="6">P5CR</shortName>
        <ecNumber evidence="6 7">1.5.1.2</ecNumber>
    </recommendedName>
    <alternativeName>
        <fullName evidence="6">PCA reductase</fullName>
    </alternativeName>
</protein>
<accession>R7RRR9</accession>
<evidence type="ECO:0000256" key="2">
    <source>
        <dbReference type="ARBA" id="ARBA00022650"/>
    </source>
</evidence>
<keyword evidence="3 6" id="KW-0521">NADP</keyword>
<name>R7RRR9_9CLOT</name>
<keyword evidence="6" id="KW-0028">Amino-acid biosynthesis</keyword>
<dbReference type="HAMAP" id="MF_01925">
    <property type="entry name" value="P5C_reductase"/>
    <property type="match status" value="1"/>
</dbReference>
<dbReference type="Gene3D" id="1.10.3730.10">
    <property type="entry name" value="ProC C-terminal domain-like"/>
    <property type="match status" value="1"/>
</dbReference>
<evidence type="ECO:0000256" key="3">
    <source>
        <dbReference type="ARBA" id="ARBA00022857"/>
    </source>
</evidence>
<evidence type="ECO:0000256" key="7">
    <source>
        <dbReference type="NCBIfam" id="TIGR00112"/>
    </source>
</evidence>
<evidence type="ECO:0000259" key="10">
    <source>
        <dbReference type="Pfam" id="PF14748"/>
    </source>
</evidence>
<dbReference type="EMBL" id="CAVN010000092">
    <property type="protein sequence ID" value="CDF57978.1"/>
    <property type="molecule type" value="Genomic_DNA"/>
</dbReference>
<dbReference type="EC" id="1.5.1.2" evidence="6 7"/>
<dbReference type="GO" id="GO:0004735">
    <property type="term" value="F:pyrroline-5-carboxylate reductase activity"/>
    <property type="evidence" value="ECO:0007669"/>
    <property type="project" value="UniProtKB-UniRule"/>
</dbReference>
<dbReference type="HOGENOM" id="CLU_042344_4_1_9"/>
<evidence type="ECO:0000313" key="12">
    <source>
        <dbReference type="Proteomes" id="UP000014923"/>
    </source>
</evidence>
<sequence length="262" mass="29009">MIGFIGFGNMANAIVNGLINNNVIAANDIYIFDIDNEKCYNAKQKFGINICRDYDEVFKNAKYIILAIKPNVYKDIYGIIKSNYCDDKVLISLAAGITIDEIVKNTGWNKIVRLMPNVPALINSGVIAATIVKLDNEEREFVTKMLSSIGRVFITSEENINKFSALSGSGPAFVAMFIEALVDAAIYLGMPYKEALDIVLETIIGTSELLKQKNISTSELKYMVCSPGGTTIEGIRTMEEKGFKTAVIETIINTYKKNLNIR</sequence>
<organism evidence="11 12">
    <name type="scientific">Thermobrachium celere DSM 8682</name>
    <dbReference type="NCBI Taxonomy" id="941824"/>
    <lineage>
        <taxon>Bacteria</taxon>
        <taxon>Bacillati</taxon>
        <taxon>Bacillota</taxon>
        <taxon>Clostridia</taxon>
        <taxon>Eubacteriales</taxon>
        <taxon>Clostridiaceae</taxon>
        <taxon>Thermobrachium</taxon>
    </lineage>
</organism>
<dbReference type="NCBIfam" id="TIGR00112">
    <property type="entry name" value="proC"/>
    <property type="match status" value="1"/>
</dbReference>
<dbReference type="SUPFAM" id="SSF51735">
    <property type="entry name" value="NAD(P)-binding Rossmann-fold domains"/>
    <property type="match status" value="1"/>
</dbReference>
<dbReference type="RefSeq" id="WP_018661631.1">
    <property type="nucleotide sequence ID" value="NZ_HF952018.1"/>
</dbReference>
<dbReference type="Gene3D" id="3.40.50.720">
    <property type="entry name" value="NAD(P)-binding Rossmann-like Domain"/>
    <property type="match status" value="1"/>
</dbReference>
<dbReference type="PIRSF" id="PIRSF000193">
    <property type="entry name" value="Pyrrol-5-carb_rd"/>
    <property type="match status" value="1"/>
</dbReference>
<dbReference type="InterPro" id="IPR036291">
    <property type="entry name" value="NAD(P)-bd_dom_sf"/>
</dbReference>
<comment type="subcellular location">
    <subcellularLocation>
        <location evidence="6">Cytoplasm</location>
    </subcellularLocation>
</comment>
<feature type="binding site" evidence="8">
    <location>
        <begin position="67"/>
        <end position="70"/>
    </location>
    <ligand>
        <name>NADP(+)</name>
        <dbReference type="ChEBI" id="CHEBI:58349"/>
    </ligand>
</feature>
<dbReference type="PANTHER" id="PTHR11645:SF0">
    <property type="entry name" value="PYRROLINE-5-CARBOXYLATE REDUCTASE 3"/>
    <property type="match status" value="1"/>
</dbReference>
<comment type="function">
    <text evidence="5 6">Catalyzes the reduction of 1-pyrroline-5-carboxylate (PCA) to L-proline.</text>
</comment>
<dbReference type="Pfam" id="PF03807">
    <property type="entry name" value="F420_oxidored"/>
    <property type="match status" value="1"/>
</dbReference>
<keyword evidence="12" id="KW-1185">Reference proteome</keyword>
<dbReference type="AlphaFoldDB" id="R7RRR9"/>
<feature type="domain" description="Pyrroline-5-carboxylate reductase catalytic N-terminal" evidence="9">
    <location>
        <begin position="2"/>
        <end position="96"/>
    </location>
</feature>
<gene>
    <name evidence="6" type="primary">proC</name>
    <name evidence="11" type="ORF">TCEL_01892</name>
</gene>
<keyword evidence="4 6" id="KW-0560">Oxidoreductase</keyword>
<evidence type="ECO:0000256" key="5">
    <source>
        <dbReference type="ARBA" id="ARBA00058118"/>
    </source>
</evidence>
<comment type="caution">
    <text evidence="11">The sequence shown here is derived from an EMBL/GenBank/DDBJ whole genome shotgun (WGS) entry which is preliminary data.</text>
</comment>
<keyword evidence="2 6" id="KW-0641">Proline biosynthesis</keyword>
<dbReference type="InterPro" id="IPR028939">
    <property type="entry name" value="P5C_Rdtase_cat_N"/>
</dbReference>
<dbReference type="FunFam" id="1.10.3730.10:FF:000001">
    <property type="entry name" value="Pyrroline-5-carboxylate reductase"/>
    <property type="match status" value="1"/>
</dbReference>
<proteinExistence type="inferred from homology"/>
<evidence type="ECO:0000256" key="8">
    <source>
        <dbReference type="PIRSR" id="PIRSR000193-1"/>
    </source>
</evidence>
<comment type="pathway">
    <text evidence="6">Amino-acid biosynthesis; L-proline biosynthesis; L-proline from L-glutamate 5-semialdehyde: step 1/1.</text>
</comment>
<dbReference type="Pfam" id="PF14748">
    <property type="entry name" value="P5CR_dimer"/>
    <property type="match status" value="1"/>
</dbReference>
<dbReference type="PANTHER" id="PTHR11645">
    <property type="entry name" value="PYRROLINE-5-CARBOXYLATE REDUCTASE"/>
    <property type="match status" value="1"/>
</dbReference>
<dbReference type="InterPro" id="IPR008927">
    <property type="entry name" value="6-PGluconate_DH-like_C_sf"/>
</dbReference>
<comment type="similarity">
    <text evidence="1 6">Belongs to the pyrroline-5-carboxylate reductase family.</text>
</comment>
<evidence type="ECO:0000256" key="4">
    <source>
        <dbReference type="ARBA" id="ARBA00023002"/>
    </source>
</evidence>
<dbReference type="Proteomes" id="UP000014923">
    <property type="component" value="Unassembled WGS sequence"/>
</dbReference>
<feature type="binding site" evidence="8">
    <location>
        <begin position="5"/>
        <end position="10"/>
    </location>
    <ligand>
        <name>NADP(+)</name>
        <dbReference type="ChEBI" id="CHEBI:58349"/>
    </ligand>
</feature>
<evidence type="ECO:0000259" key="9">
    <source>
        <dbReference type="Pfam" id="PF03807"/>
    </source>
</evidence>